<name>A0A8H6CRC4_9LECA</name>
<dbReference type="InterPro" id="IPR001155">
    <property type="entry name" value="OxRdtase_FMN_N"/>
</dbReference>
<evidence type="ECO:0000256" key="6">
    <source>
        <dbReference type="SAM" id="MobiDB-lite"/>
    </source>
</evidence>
<dbReference type="GO" id="GO:0050661">
    <property type="term" value="F:NADP binding"/>
    <property type="evidence" value="ECO:0007669"/>
    <property type="project" value="InterPro"/>
</dbReference>
<evidence type="ECO:0000256" key="4">
    <source>
        <dbReference type="ARBA" id="ARBA00022857"/>
    </source>
</evidence>
<dbReference type="PANTHER" id="PTHR43303">
    <property type="entry name" value="NADPH DEHYDROGENASE C23G7.10C-RELATED"/>
    <property type="match status" value="1"/>
</dbReference>
<protein>
    <recommendedName>
        <fullName evidence="7">NADH:flavin oxidoreductase/NADH oxidase N-terminal domain-containing protein</fullName>
    </recommendedName>
</protein>
<keyword evidence="5" id="KW-0560">Oxidoreductase</keyword>
<reference evidence="8 9" key="1">
    <citation type="journal article" date="2020" name="Genomics">
        <title>Complete, high-quality genomes from long-read metagenomic sequencing of two wolf lichen thalli reveals enigmatic genome architecture.</title>
        <authorList>
            <person name="McKenzie S.K."/>
            <person name="Walston R.F."/>
            <person name="Allen J.L."/>
        </authorList>
    </citation>
    <scope>NUCLEOTIDE SEQUENCE [LARGE SCALE GENOMIC DNA]</scope>
    <source>
        <strain evidence="8">WasteWater1</strain>
    </source>
</reference>
<feature type="region of interest" description="Disordered" evidence="6">
    <location>
        <begin position="1"/>
        <end position="56"/>
    </location>
</feature>
<evidence type="ECO:0000313" key="8">
    <source>
        <dbReference type="EMBL" id="KAF6228163.1"/>
    </source>
</evidence>
<dbReference type="EMBL" id="JACCJB010000004">
    <property type="protein sequence ID" value="KAF6228163.1"/>
    <property type="molecule type" value="Genomic_DNA"/>
</dbReference>
<sequence>MPDHHNIHESKDQDFSHQSIENGAAKGISYYTPAQQPPAGTASDPQPDGSHPPKLFQPLKLRGVTLQNRIMLSPLCQYSAENGHHTAWHFTHLGGIIQRGPGLAMVESTSVTAEGRITPEDSGLWLDSQMEPLKKIVEFAHSQGQNIGIQLGHAGRKASTVAPWLSSGAVATKEVNGWPDDCYAPSAIPYSEKLPFPKEMTIDDIENVKKAFVASVKRAVACGFDVIEIHNAHGYLLHSFVSPASNKRTDSYGGSFENRTRLTREIVELTRANIPKEMPLFLRISATDWLEEEKDMEGWTVEDTVKLAGIVADMGVDLLDVSSGGNHPKQKVKTGPGYQAPFAKAVKEKLGDRVAVGTVGTITSGKQAQELLEGGLDLAIVGRMFQKNPGLVWTFAEELGVQVNVANQIRWGFGGRPGAPKKGKM</sequence>
<dbReference type="SUPFAM" id="SSF51395">
    <property type="entry name" value="FMN-linked oxidoreductases"/>
    <property type="match status" value="1"/>
</dbReference>
<gene>
    <name evidence="8" type="ORF">HO133_007893</name>
</gene>
<keyword evidence="3" id="KW-0288">FMN</keyword>
<keyword evidence="4" id="KW-0521">NADP</keyword>
<dbReference type="AlphaFoldDB" id="A0A8H6CRC4"/>
<dbReference type="GeneID" id="59336290"/>
<dbReference type="RefSeq" id="XP_037156097.1">
    <property type="nucleotide sequence ID" value="XM_037298761.1"/>
</dbReference>
<keyword evidence="9" id="KW-1185">Reference proteome</keyword>
<feature type="compositionally biased region" description="Basic and acidic residues" evidence="6">
    <location>
        <begin position="1"/>
        <end position="15"/>
    </location>
</feature>
<dbReference type="GO" id="GO:0003959">
    <property type="term" value="F:NADPH dehydrogenase activity"/>
    <property type="evidence" value="ECO:0007669"/>
    <property type="project" value="InterPro"/>
</dbReference>
<organism evidence="8 9">
    <name type="scientific">Letharia lupina</name>
    <dbReference type="NCBI Taxonomy" id="560253"/>
    <lineage>
        <taxon>Eukaryota</taxon>
        <taxon>Fungi</taxon>
        <taxon>Dikarya</taxon>
        <taxon>Ascomycota</taxon>
        <taxon>Pezizomycotina</taxon>
        <taxon>Lecanoromycetes</taxon>
        <taxon>OSLEUM clade</taxon>
        <taxon>Lecanoromycetidae</taxon>
        <taxon>Lecanorales</taxon>
        <taxon>Lecanorineae</taxon>
        <taxon>Parmeliaceae</taxon>
        <taxon>Letharia</taxon>
    </lineage>
</organism>
<evidence type="ECO:0000256" key="1">
    <source>
        <dbReference type="ARBA" id="ARBA00001917"/>
    </source>
</evidence>
<dbReference type="Proteomes" id="UP000593566">
    <property type="component" value="Unassembled WGS sequence"/>
</dbReference>
<proteinExistence type="predicted"/>
<dbReference type="GO" id="GO:0010181">
    <property type="term" value="F:FMN binding"/>
    <property type="evidence" value="ECO:0007669"/>
    <property type="project" value="InterPro"/>
</dbReference>
<dbReference type="Pfam" id="PF00724">
    <property type="entry name" value="Oxidored_FMN"/>
    <property type="match status" value="1"/>
</dbReference>
<dbReference type="InterPro" id="IPR013785">
    <property type="entry name" value="Aldolase_TIM"/>
</dbReference>
<comment type="cofactor">
    <cofactor evidence="1">
        <name>FMN</name>
        <dbReference type="ChEBI" id="CHEBI:58210"/>
    </cofactor>
</comment>
<comment type="caution">
    <text evidence="8">The sequence shown here is derived from an EMBL/GenBank/DDBJ whole genome shotgun (WGS) entry which is preliminary data.</text>
</comment>
<evidence type="ECO:0000256" key="3">
    <source>
        <dbReference type="ARBA" id="ARBA00022643"/>
    </source>
</evidence>
<keyword evidence="2" id="KW-0285">Flavoprotein</keyword>
<dbReference type="CDD" id="cd02932">
    <property type="entry name" value="OYE_YqiM_FMN"/>
    <property type="match status" value="1"/>
</dbReference>
<dbReference type="PANTHER" id="PTHR43303:SF4">
    <property type="entry name" value="NADPH DEHYDROGENASE C23G7.10C-RELATED"/>
    <property type="match status" value="1"/>
</dbReference>
<evidence type="ECO:0000256" key="2">
    <source>
        <dbReference type="ARBA" id="ARBA00022630"/>
    </source>
</evidence>
<dbReference type="Gene3D" id="3.20.20.70">
    <property type="entry name" value="Aldolase class I"/>
    <property type="match status" value="1"/>
</dbReference>
<feature type="domain" description="NADH:flavin oxidoreductase/NADH oxidase N-terminal" evidence="7">
    <location>
        <begin position="54"/>
        <end position="399"/>
    </location>
</feature>
<dbReference type="InterPro" id="IPR044152">
    <property type="entry name" value="YqjM-like"/>
</dbReference>
<accession>A0A8H6CRC4</accession>
<evidence type="ECO:0000259" key="7">
    <source>
        <dbReference type="Pfam" id="PF00724"/>
    </source>
</evidence>
<evidence type="ECO:0000313" key="9">
    <source>
        <dbReference type="Proteomes" id="UP000593566"/>
    </source>
</evidence>
<evidence type="ECO:0000256" key="5">
    <source>
        <dbReference type="ARBA" id="ARBA00023002"/>
    </source>
</evidence>